<accession>A0A7C9AL09</accession>
<sequence length="143" mass="15640">MLTQSKIRTPSPPVFEPSVATGPTKNLTQGKQSFTISKRVTRSRVRSKDSAARGQKKFNADYSEEPSKEQSPQTTSSTETSESVALLAKEALEIGNLLGVKVVGKEKGALKRLTASLKKRVSAYQWCDNCIAWSLNHQVKSSV</sequence>
<organism evidence="2">
    <name type="scientific">Opuntia streptacantha</name>
    <name type="common">Prickly pear cactus</name>
    <name type="synonym">Opuntia cardona</name>
    <dbReference type="NCBI Taxonomy" id="393608"/>
    <lineage>
        <taxon>Eukaryota</taxon>
        <taxon>Viridiplantae</taxon>
        <taxon>Streptophyta</taxon>
        <taxon>Embryophyta</taxon>
        <taxon>Tracheophyta</taxon>
        <taxon>Spermatophyta</taxon>
        <taxon>Magnoliopsida</taxon>
        <taxon>eudicotyledons</taxon>
        <taxon>Gunneridae</taxon>
        <taxon>Pentapetalae</taxon>
        <taxon>Caryophyllales</taxon>
        <taxon>Cactineae</taxon>
        <taxon>Cactaceae</taxon>
        <taxon>Opuntioideae</taxon>
        <taxon>Opuntia</taxon>
    </lineage>
</organism>
<feature type="compositionally biased region" description="Low complexity" evidence="1">
    <location>
        <begin position="69"/>
        <end position="82"/>
    </location>
</feature>
<evidence type="ECO:0000313" key="2">
    <source>
        <dbReference type="EMBL" id="MBA4668295.1"/>
    </source>
</evidence>
<dbReference type="AlphaFoldDB" id="A0A7C9AL09"/>
<protein>
    <submittedName>
        <fullName evidence="2">Uncharacterized protein</fullName>
    </submittedName>
</protein>
<reference evidence="2" key="2">
    <citation type="submission" date="2020-07" db="EMBL/GenBank/DDBJ databases">
        <authorList>
            <person name="Vera ALvarez R."/>
            <person name="Arias-Moreno D.M."/>
            <person name="Jimenez-Jacinto V."/>
            <person name="Jimenez-Bremont J.F."/>
            <person name="Swaminathan K."/>
            <person name="Moose S.P."/>
            <person name="Guerrero-Gonzalez M.L."/>
            <person name="Marino-Ramirez L."/>
            <person name="Landsman D."/>
            <person name="Rodriguez-Kessler M."/>
            <person name="Delgado-Sanchez P."/>
        </authorList>
    </citation>
    <scope>NUCLEOTIDE SEQUENCE</scope>
    <source>
        <tissue evidence="2">Cladode</tissue>
    </source>
</reference>
<dbReference type="EMBL" id="GISG01239059">
    <property type="protein sequence ID" value="MBA4668295.1"/>
    <property type="molecule type" value="Transcribed_RNA"/>
</dbReference>
<feature type="region of interest" description="Disordered" evidence="1">
    <location>
        <begin position="1"/>
        <end position="82"/>
    </location>
</feature>
<evidence type="ECO:0000256" key="1">
    <source>
        <dbReference type="SAM" id="MobiDB-lite"/>
    </source>
</evidence>
<proteinExistence type="predicted"/>
<name>A0A7C9AL09_OPUST</name>
<reference evidence="2" key="1">
    <citation type="journal article" date="2013" name="J. Plant Res.">
        <title>Effect of fungi and light on seed germination of three Opuntia species from semiarid lands of central Mexico.</title>
        <authorList>
            <person name="Delgado-Sanchez P."/>
            <person name="Jimenez-Bremont J.F."/>
            <person name="Guerrero-Gonzalez Mde L."/>
            <person name="Flores J."/>
        </authorList>
    </citation>
    <scope>NUCLEOTIDE SEQUENCE</scope>
    <source>
        <tissue evidence="2">Cladode</tissue>
    </source>
</reference>
<feature type="compositionally biased region" description="Polar residues" evidence="1">
    <location>
        <begin position="21"/>
        <end position="36"/>
    </location>
</feature>